<dbReference type="InterPro" id="IPR011042">
    <property type="entry name" value="6-blade_b-propeller_TolB-like"/>
</dbReference>
<evidence type="ECO:0000256" key="4">
    <source>
        <dbReference type="ARBA" id="ARBA00022475"/>
    </source>
</evidence>
<comment type="caution">
    <text evidence="15">The sequence shown here is derived from an EMBL/GenBank/DDBJ whole genome shotgun (WGS) entry which is preliminary data.</text>
</comment>
<feature type="domain" description="EGF-like" evidence="14">
    <location>
        <begin position="766"/>
        <end position="801"/>
    </location>
</feature>
<keyword evidence="6 13" id="KW-0812">Transmembrane</keyword>
<gene>
    <name evidence="15" type="ORF">ODALV1_LOCUS4430</name>
</gene>
<dbReference type="SUPFAM" id="SSF63829">
    <property type="entry name" value="Calcium-dependent phosphotriesterase"/>
    <property type="match status" value="1"/>
</dbReference>
<dbReference type="SUPFAM" id="SSF49464">
    <property type="entry name" value="Carboxypeptidase regulatory domain-like"/>
    <property type="match status" value="1"/>
</dbReference>
<dbReference type="InterPro" id="IPR008969">
    <property type="entry name" value="CarboxyPept-like_regulatory"/>
</dbReference>
<feature type="region of interest" description="Disordered" evidence="12">
    <location>
        <begin position="1"/>
        <end position="119"/>
    </location>
</feature>
<dbReference type="Pfam" id="PF23093">
    <property type="entry name" value="GBD_Tenm3"/>
    <property type="match status" value="1"/>
</dbReference>
<evidence type="ECO:0000256" key="7">
    <source>
        <dbReference type="ARBA" id="ARBA00022737"/>
    </source>
</evidence>
<dbReference type="InterPro" id="IPR056823">
    <property type="entry name" value="TEN-like_YD-shell"/>
</dbReference>
<evidence type="ECO:0000313" key="15">
    <source>
        <dbReference type="EMBL" id="CAL8079659.1"/>
    </source>
</evidence>
<sequence length="2745" mass="306510">MYRYQGTTNRSNGIYCEPDNSPHHHFSPPPHATKKSGKMRNHQHRVSRTNNRSQHLSQQQARNEVESEVDSSSEVSDGTYQDSDPHSAALTMSNRLNINTNGGQDSPPEPAPSEIPMRMNGGLRTLKSAYVGDMDGDSDHPAYHLQPGSGLYLQQEYLMSSPYQPKSPLPMGTALATAKKLFQSDNLQTETADSNSTLSTLPSQARLAGGGGLGPPSNPVLTGIPSAPVILPVFPNSTPHPGQPTGNGATNSRSLTRNQYSPSRFTIQKDCHVSDRCSWKCISIALILLCITLISILIYFAAIMGNCSRYPGTGCIVVEDAKVMARGDKHYPVIDLTSISPKTSEVEMVSPTSLVPEVTSKDFGGYNEGLSPMEILLGQVLTSRIQPYSYWTLELDMRDSAYANLNFSFPWGSNWALLFRKNALPSITQHDLMKIVKNGRIEHRNKIRHVRWALADTRPTFSTTTNNNNNSYPNLHNASTTRPNFSNLHRVKRDSFADQSVLVFSEYLESGKWFLRLFNDDLLERKVSVLANIDANAEVRCPQQCSGNGNCVYGKCHCFDGFGGVDCSISVCPVLCSNHGRYSGGICHCEAGWKGAECDIPESECEIGNCNGNGDCIGGKCVCRKGWTGVSCGKGDCPDPTCSEHGSCYDGKCSCNEGWSGILCNVPDTLLAKCIPDCSSRGEFDAASGRCLCQKPYVGPNCMEVACEKECGQNGFCNAEGKCECKPGWSGDHCEFLTCDSRCQEHGQCKNGTCICSLGWNGKHCTLAGCSNSCSHHGSCIMQDGWYSCKCSSGWAGEDCSIRLETNCSDDIDNDEDGMTDCSDSECCDDPNCRDHLMCMTANDPVEVLLRKQPPSVTSSFFQRVKFLIEENSVQSYAQKDEYSERRVSVIRGQVLSPDGLGIVGIRVSVDKSSRFGFTLTRKGGWFDMLVNGGGSVTLGFSRPPFRHLTRTVFVPWNEIVVLDPPVIMAATGSHARDGQVEEVKETTQPPCLQHDSEMLKPFVMSSWLPGMVGANPQNSLIFTETQILQQSIVIPGSDVHLLYHSSQSPGYLATVLMQLTGPEVPPDLSLVHLKITIEGELYRKTFEADPNITYTFGWKKRNVYQQKVYGVASARIAIGYQYSTCTRPIWTVQTVTLKGFDVDIADVGGWNLNIHHHYNFHEGILQKGDGSEVHLKELPRIVTTIMGEKGQQRSLLCEPCENKLLSPIALATGPDGSIYVGDFNLVRRITPDNVVYTVLQLSATKVSHQYYMTISPADGHLYISDPEKYQILRVNSMDQIEDPRVNYSPVVGSGLKCVPGDPANCGDGFPAKLAKLNHPKGIAITSDGSIYIADGPNIRYVDGHGIIRTLIGSHTHRGSRSGMIKTTDFESCRVKRKDMAQVQLHWPSNLALNLVENKLLFIDEGILFQITDDNQLERVFGCDSSDKVVRPILDLAFSPKGQLYFVTEDSNLYTVKRQGEVLLVRTDKISPYGHNITGGALSTGVVGERQRNNLDAGFVSAVSVGADGTVYIADQANLELMKVADFIPTPADMNTDYEVVFPATGEIYVFNRYGQHTYTKDLKSGKILYSFLYTKNTSYGKLSKISDSAENKILFLRDYSSVVSTIENTQGKKCNLKINHLGRLVHFQEMENSEIRLEYSDEGLLLAKTTTSGLSSLYSYDKFGRVRRVIGETGVITSFDYELVGSAIQVRVGDSQSKKEFLRFSVLQNDEKDEVIVNKMNGADNVVRKRILQRDIKNASYSLRSEDGALLSGGSWGIYPLLKDGIPPMPVEGNLMRGPSYQHLIDLESPNSGGNKHEWKFGLLGDGKGPERTLDRQMWVNDSRVLSLEFDQSLSREVIHSRDRESIFYIQYDKTGLPLYFIPGSNNGYRFSMNITYDRFKRVENWKWGEGRGLQVTYGRNGFATEMKNLEGAPVRTIEYNEYGQPSNISLKSGRSFLFHYDVHGGLKSMETPKRTRHSFILQYSISFTKLVYQPPGYGAIKNSFVKYFNSYGLLESILLPSDNGRIFQEYDLLRRPTHLLFSEGKISRKYKAKGVTITVSEGKFDSTSHVWTNGVGKIVQEKQEFNAKFGLATSKLVYEYDSNFRPIVMKARIGGNVLPDFVLTYNAKSGGLEQLGSFRIAASNSQETSVFDGMAIFTKRMNGYGQPVQYSLTIQAEEVFRMEFFYINTSHQIQQIKMKTKNIGTAPVRNFTYDDDGQLVQVDSTEPWKFDYDLNGNLKALTYRENTIALEHNDQDRIVRFGDGLYNYDMVGRIVQNAREEYFTYNALGQLKRAWKRGRFDVEYFYDYEGRLVARKDNHGNATQFIYADVQHKDLVTHIYSPRENRLLHLVYDESERLIFFQVNRNQKYYVASDHCGTPMLIFNQYGQAVRELSRSPFGHIVYDSDSYFYLPIDYCGGIHDKVTSLIHMKSKRVYDPLIGQFLTPDWSSVLESLETPEKIHLYRLNGNDPINLMGSGPAFDHQGWLKYLGYNLESLAPQLFPRTLGIIGKEKGLAVSGLESRILEKTFDLPILGTIPRSVVTKSTLVPNPGLQIALMEPPLGKNILLSRTAEGKAMISCPFCTTNRVYRDVFTTILNGSDFLRFVSHNPGQDVFHFAKKELWKASDDLADLKRLSGQVNVTVHDQSTENQMIHLKISMYGVIISVRYGLTGPREESRLIHHAKGSASRKAWANVKELIRVGFPVLEFTSSERAEILQNGHLTSYHHEFIHDPDDYPFFSDDPLNVRIVKKSKAQRSKPGNPTD</sequence>
<keyword evidence="5 11" id="KW-0245">EGF-like domain</keyword>
<dbReference type="Gene3D" id="2.60.120.260">
    <property type="entry name" value="Galactose-binding domain-like"/>
    <property type="match status" value="1"/>
</dbReference>
<protein>
    <recommendedName>
        <fullName evidence="14">EGF-like domain-containing protein</fullName>
    </recommendedName>
</protein>
<keyword evidence="7" id="KW-0677">Repeat</keyword>
<reference evidence="15 16" key="1">
    <citation type="submission" date="2024-08" db="EMBL/GenBank/DDBJ databases">
        <authorList>
            <person name="Cucini C."/>
            <person name="Frati F."/>
        </authorList>
    </citation>
    <scope>NUCLEOTIDE SEQUENCE [LARGE SCALE GENOMIC DNA]</scope>
</reference>
<evidence type="ECO:0000256" key="3">
    <source>
        <dbReference type="ARBA" id="ARBA00009385"/>
    </source>
</evidence>
<comment type="similarity">
    <text evidence="3">Belongs to the tenascin family. Teneurin subfamily.</text>
</comment>
<evidence type="ECO:0000256" key="8">
    <source>
        <dbReference type="ARBA" id="ARBA00022989"/>
    </source>
</evidence>
<dbReference type="SUPFAM" id="SSF50952">
    <property type="entry name" value="Soluble quinoprotein glucose dehydrogenase"/>
    <property type="match status" value="1"/>
</dbReference>
<dbReference type="PANTHER" id="PTHR11219:SF69">
    <property type="entry name" value="TENEURIN-A"/>
    <property type="match status" value="1"/>
</dbReference>
<feature type="compositionally biased region" description="Polar residues" evidence="12">
    <location>
        <begin position="48"/>
        <end position="62"/>
    </location>
</feature>
<dbReference type="EMBL" id="CAXLJM020000013">
    <property type="protein sequence ID" value="CAL8079659.1"/>
    <property type="molecule type" value="Genomic_DNA"/>
</dbReference>
<comment type="caution">
    <text evidence="11">Lacks conserved residue(s) required for the propagation of feature annotation.</text>
</comment>
<dbReference type="Pfam" id="PF15636">
    <property type="entry name" value="Tox-GHH"/>
    <property type="match status" value="1"/>
</dbReference>
<feature type="compositionally biased region" description="Basic residues" evidence="12">
    <location>
        <begin position="32"/>
        <end position="47"/>
    </location>
</feature>
<feature type="compositionally biased region" description="Polar residues" evidence="12">
    <location>
        <begin position="189"/>
        <end position="203"/>
    </location>
</feature>
<dbReference type="SMART" id="SM00181">
    <property type="entry name" value="EGF"/>
    <property type="match status" value="8"/>
</dbReference>
<feature type="disulfide bond" evidence="11">
    <location>
        <begin position="707"/>
        <end position="717"/>
    </location>
</feature>
<evidence type="ECO:0000256" key="1">
    <source>
        <dbReference type="ARBA" id="ARBA00004167"/>
    </source>
</evidence>
<dbReference type="Gene3D" id="2.180.10.10">
    <property type="entry name" value="RHS repeat-associated core"/>
    <property type="match status" value="2"/>
</dbReference>
<evidence type="ECO:0000256" key="5">
    <source>
        <dbReference type="ARBA" id="ARBA00022536"/>
    </source>
</evidence>
<feature type="disulfide bond" evidence="11">
    <location>
        <begin position="589"/>
        <end position="598"/>
    </location>
</feature>
<accession>A0ABP1PY06</accession>
<feature type="disulfide bond" evidence="11">
    <location>
        <begin position="725"/>
        <end position="734"/>
    </location>
</feature>
<proteinExistence type="inferred from homology"/>
<keyword evidence="16" id="KW-1185">Reference proteome</keyword>
<organism evidence="15 16">
    <name type="scientific">Orchesella dallaii</name>
    <dbReference type="NCBI Taxonomy" id="48710"/>
    <lineage>
        <taxon>Eukaryota</taxon>
        <taxon>Metazoa</taxon>
        <taxon>Ecdysozoa</taxon>
        <taxon>Arthropoda</taxon>
        <taxon>Hexapoda</taxon>
        <taxon>Collembola</taxon>
        <taxon>Entomobryomorpha</taxon>
        <taxon>Entomobryoidea</taxon>
        <taxon>Orchesellidae</taxon>
        <taxon>Orchesellinae</taxon>
        <taxon>Orchesella</taxon>
    </lineage>
</organism>
<evidence type="ECO:0000256" key="6">
    <source>
        <dbReference type="ARBA" id="ARBA00022692"/>
    </source>
</evidence>
<feature type="region of interest" description="Disordered" evidence="12">
    <location>
        <begin position="233"/>
        <end position="256"/>
    </location>
</feature>
<dbReference type="PANTHER" id="PTHR11219">
    <property type="entry name" value="TENEURIN AND N-ACETYLGLUCOSAMINE-1-PHOSPHODIESTER ALPHA-N-ACETYLGLUCOSAMINIDASE"/>
    <property type="match status" value="1"/>
</dbReference>
<feature type="region of interest" description="Disordered" evidence="12">
    <location>
        <begin position="189"/>
        <end position="218"/>
    </location>
</feature>
<dbReference type="Gene3D" id="2.120.10.30">
    <property type="entry name" value="TolB, C-terminal domain"/>
    <property type="match status" value="1"/>
</dbReference>
<evidence type="ECO:0000256" key="12">
    <source>
        <dbReference type="SAM" id="MobiDB-lite"/>
    </source>
</evidence>
<feature type="compositionally biased region" description="Polar residues" evidence="12">
    <location>
        <begin position="1"/>
        <end position="12"/>
    </location>
</feature>
<evidence type="ECO:0000256" key="13">
    <source>
        <dbReference type="SAM" id="Phobius"/>
    </source>
</evidence>
<dbReference type="Pfam" id="PF25021">
    <property type="entry name" value="TEN_NHL"/>
    <property type="match status" value="1"/>
</dbReference>
<feature type="disulfide bond" evidence="11">
    <location>
        <begin position="791"/>
        <end position="800"/>
    </location>
</feature>
<keyword evidence="9 13" id="KW-0472">Membrane</keyword>
<feature type="transmembrane region" description="Helical" evidence="13">
    <location>
        <begin position="284"/>
        <end position="305"/>
    </location>
</feature>
<evidence type="ECO:0000256" key="2">
    <source>
        <dbReference type="ARBA" id="ARBA00004236"/>
    </source>
</evidence>
<feature type="domain" description="EGF-like" evidence="14">
    <location>
        <begin position="563"/>
        <end position="599"/>
    </location>
</feature>
<dbReference type="InterPro" id="IPR028916">
    <property type="entry name" value="Tox-GHH_dom"/>
</dbReference>
<dbReference type="Proteomes" id="UP001642540">
    <property type="component" value="Unassembled WGS sequence"/>
</dbReference>
<evidence type="ECO:0000256" key="10">
    <source>
        <dbReference type="ARBA" id="ARBA00023157"/>
    </source>
</evidence>
<dbReference type="PROSITE" id="PS50026">
    <property type="entry name" value="EGF_3"/>
    <property type="match status" value="3"/>
</dbReference>
<dbReference type="InterPro" id="IPR057629">
    <property type="entry name" value="Teneurin1-4_GBD"/>
</dbReference>
<evidence type="ECO:0000259" key="14">
    <source>
        <dbReference type="PROSITE" id="PS50026"/>
    </source>
</evidence>
<comment type="subcellular location">
    <subcellularLocation>
        <location evidence="2">Cell membrane</location>
    </subcellularLocation>
    <subcellularLocation>
        <location evidence="1">Membrane</location>
        <topology evidence="1">Single-pass membrane protein</topology>
    </subcellularLocation>
</comment>
<dbReference type="PROSITE" id="PS00022">
    <property type="entry name" value="EGF_1"/>
    <property type="match status" value="4"/>
</dbReference>
<name>A0ABP1PY06_9HEXA</name>
<evidence type="ECO:0000256" key="9">
    <source>
        <dbReference type="ARBA" id="ARBA00023136"/>
    </source>
</evidence>
<evidence type="ECO:0000256" key="11">
    <source>
        <dbReference type="PROSITE-ProRule" id="PRU00076"/>
    </source>
</evidence>
<feature type="domain" description="EGF-like" evidence="14">
    <location>
        <begin position="703"/>
        <end position="735"/>
    </location>
</feature>
<feature type="compositionally biased region" description="Polar residues" evidence="12">
    <location>
        <begin position="90"/>
        <end position="104"/>
    </location>
</feature>
<dbReference type="InterPro" id="IPR056822">
    <property type="entry name" value="TEN_NHL"/>
</dbReference>
<dbReference type="Gene3D" id="2.10.25.10">
    <property type="entry name" value="Laminin"/>
    <property type="match status" value="5"/>
</dbReference>
<feature type="disulfide bond" evidence="11">
    <location>
        <begin position="770"/>
        <end position="780"/>
    </location>
</feature>
<keyword evidence="4" id="KW-1003">Cell membrane</keyword>
<dbReference type="Pfam" id="PF25023">
    <property type="entry name" value="TEN_YD-shell"/>
    <property type="match status" value="1"/>
</dbReference>
<dbReference type="PROSITE" id="PS01186">
    <property type="entry name" value="EGF_2"/>
    <property type="match status" value="4"/>
</dbReference>
<dbReference type="Pfam" id="PF24329">
    <property type="entry name" value="FN-plug_TEN1-4"/>
    <property type="match status" value="1"/>
</dbReference>
<dbReference type="Pfam" id="PF25020">
    <property type="entry name" value="TTR_TEN1-4"/>
    <property type="match status" value="1"/>
</dbReference>
<dbReference type="InterPro" id="IPR057627">
    <property type="entry name" value="FN-plug_TEN1-4"/>
</dbReference>
<feature type="compositionally biased region" description="Polar residues" evidence="12">
    <location>
        <begin position="235"/>
        <end position="256"/>
    </location>
</feature>
<dbReference type="Pfam" id="PF25024">
    <property type="entry name" value="EGF_TEN"/>
    <property type="match status" value="1"/>
</dbReference>
<dbReference type="InterPro" id="IPR051216">
    <property type="entry name" value="Teneurin"/>
</dbReference>
<dbReference type="InterPro" id="IPR000742">
    <property type="entry name" value="EGF"/>
</dbReference>
<evidence type="ECO:0000313" key="16">
    <source>
        <dbReference type="Proteomes" id="UP001642540"/>
    </source>
</evidence>
<keyword evidence="8 13" id="KW-1133">Transmembrane helix</keyword>
<dbReference type="CDD" id="cd00054">
    <property type="entry name" value="EGF_CA"/>
    <property type="match status" value="1"/>
</dbReference>
<keyword evidence="10 11" id="KW-1015">Disulfide bond</keyword>
<dbReference type="InterPro" id="IPR056820">
    <property type="entry name" value="TEN_TTR-like"/>
</dbReference>
<dbReference type="InterPro" id="IPR011041">
    <property type="entry name" value="Quinoprot_gluc/sorb_DH_b-prop"/>
</dbReference>